<comment type="caution">
    <text evidence="2">The sequence shown here is derived from an EMBL/GenBank/DDBJ whole genome shotgun (WGS) entry which is preliminary data.</text>
</comment>
<reference evidence="2 3" key="1">
    <citation type="submission" date="2018-06" db="EMBL/GenBank/DDBJ databases">
        <title>Spirosoma sp. HMF3257 Genome sequencing and assembly.</title>
        <authorList>
            <person name="Kang H."/>
            <person name="Cha I."/>
            <person name="Kim H."/>
            <person name="Kang J."/>
            <person name="Joh K."/>
        </authorList>
    </citation>
    <scope>NUCLEOTIDE SEQUENCE [LARGE SCALE GENOMIC DNA]</scope>
    <source>
        <strain evidence="2 3">HMF3257</strain>
    </source>
</reference>
<name>A0A327NMR0_9BACT</name>
<keyword evidence="3" id="KW-1185">Reference proteome</keyword>
<organism evidence="2 3">
    <name type="scientific">Spirosoma telluris</name>
    <dbReference type="NCBI Taxonomy" id="2183553"/>
    <lineage>
        <taxon>Bacteria</taxon>
        <taxon>Pseudomonadati</taxon>
        <taxon>Bacteroidota</taxon>
        <taxon>Cytophagia</taxon>
        <taxon>Cytophagales</taxon>
        <taxon>Cytophagaceae</taxon>
        <taxon>Spirosoma</taxon>
    </lineage>
</organism>
<evidence type="ECO:0000313" key="2">
    <source>
        <dbReference type="EMBL" id="RAI75995.1"/>
    </source>
</evidence>
<proteinExistence type="predicted"/>
<dbReference type="RefSeq" id="WP_111345027.1">
    <property type="nucleotide sequence ID" value="NZ_QLII01000001.1"/>
</dbReference>
<evidence type="ECO:0000256" key="1">
    <source>
        <dbReference type="SAM" id="MobiDB-lite"/>
    </source>
</evidence>
<dbReference type="OrthoDB" id="9990007at2"/>
<sequence>MKQVRIKLADLFRAKSNEESQKEAGVAEDDGKESTETVTTDRTEEGGEETEESEEESGEETEESEEAPKDSGNGEAQVVEMSAAEFGQLKKDAASWRSAKAELETLRDWKASLDGISGGMAKDDQSTRNGKKGPSVLDTSWNQAAIALAEKVK</sequence>
<feature type="region of interest" description="Disordered" evidence="1">
    <location>
        <begin position="1"/>
        <end position="78"/>
    </location>
</feature>
<feature type="compositionally biased region" description="Basic and acidic residues" evidence="1">
    <location>
        <begin position="7"/>
        <end position="22"/>
    </location>
</feature>
<accession>A0A327NMR0</accession>
<evidence type="ECO:0000313" key="3">
    <source>
        <dbReference type="Proteomes" id="UP000249016"/>
    </source>
</evidence>
<dbReference type="EMBL" id="QLII01000001">
    <property type="protein sequence ID" value="RAI75995.1"/>
    <property type="molecule type" value="Genomic_DNA"/>
</dbReference>
<feature type="compositionally biased region" description="Basic and acidic residues" evidence="1">
    <location>
        <begin position="32"/>
        <end position="45"/>
    </location>
</feature>
<gene>
    <name evidence="2" type="ORF">HMF3257_20765</name>
</gene>
<protein>
    <submittedName>
        <fullName evidence="2">Uncharacterized protein</fullName>
    </submittedName>
</protein>
<feature type="compositionally biased region" description="Acidic residues" evidence="1">
    <location>
        <begin position="46"/>
        <end position="65"/>
    </location>
</feature>
<dbReference type="Proteomes" id="UP000249016">
    <property type="component" value="Unassembled WGS sequence"/>
</dbReference>
<dbReference type="AlphaFoldDB" id="A0A327NMR0"/>
<feature type="region of interest" description="Disordered" evidence="1">
    <location>
        <begin position="117"/>
        <end position="138"/>
    </location>
</feature>